<dbReference type="InterPro" id="IPR006015">
    <property type="entry name" value="Universal_stress_UspA"/>
</dbReference>
<dbReference type="PANTHER" id="PTHR46268:SF6">
    <property type="entry name" value="UNIVERSAL STRESS PROTEIN UP12"/>
    <property type="match status" value="1"/>
</dbReference>
<dbReference type="InterPro" id="IPR006016">
    <property type="entry name" value="UspA"/>
</dbReference>
<dbReference type="Gene3D" id="3.40.50.620">
    <property type="entry name" value="HUPs"/>
    <property type="match status" value="2"/>
</dbReference>
<name>A0A4R8LW77_9BURK</name>
<dbReference type="PANTHER" id="PTHR46268">
    <property type="entry name" value="STRESS RESPONSE PROTEIN NHAX"/>
    <property type="match status" value="1"/>
</dbReference>
<dbReference type="RefSeq" id="WP_243849517.1">
    <property type="nucleotide sequence ID" value="NZ_JBHLUW010000003.1"/>
</dbReference>
<proteinExistence type="inferred from homology"/>
<feature type="domain" description="UspA" evidence="2">
    <location>
        <begin position="174"/>
        <end position="314"/>
    </location>
</feature>
<feature type="domain" description="UspA" evidence="2">
    <location>
        <begin position="21"/>
        <end position="162"/>
    </location>
</feature>
<dbReference type="Proteomes" id="UP000295509">
    <property type="component" value="Unassembled WGS sequence"/>
</dbReference>
<dbReference type="PRINTS" id="PR01438">
    <property type="entry name" value="UNVRSLSTRESS"/>
</dbReference>
<evidence type="ECO:0000313" key="3">
    <source>
        <dbReference type="EMBL" id="TDY50946.1"/>
    </source>
</evidence>
<sequence length="318" mass="33613">MNEIAATPAAGSVRAIVRVELAVDASLASERLAAYVRDIVHPGMHVSVVSIAENPRVLTPQLSFIDAALDAARDELRCDARDALGRASGIVSTSGADVDARLIDLSREGGVVADALVADALACHADLLAVGAGQRRGMLRWTDASVSRQVTRDAHCSMLIVPEDFERDNAGPLTRIMFALDGSAASLYAMRFALPLASAQTGLLAAYVVDRAVRLVDIAPTAMLENAYIAEGERALGHAATIFARYPNSARTALLSTRLINDDVAHALVREAVRAGAELLVVGTHGRRGLSGWLLGSVARRVARLSHVPVLLVRPPVN</sequence>
<evidence type="ECO:0000256" key="1">
    <source>
        <dbReference type="ARBA" id="ARBA00008791"/>
    </source>
</evidence>
<evidence type="ECO:0000313" key="4">
    <source>
        <dbReference type="Proteomes" id="UP000295509"/>
    </source>
</evidence>
<protein>
    <submittedName>
        <fullName evidence="3">Nucleotide-binding universal stress UspA family protein</fullName>
    </submittedName>
</protein>
<organism evidence="3 4">
    <name type="scientific">Paraburkholderia rhizosphaerae</name>
    <dbReference type="NCBI Taxonomy" id="480658"/>
    <lineage>
        <taxon>Bacteria</taxon>
        <taxon>Pseudomonadati</taxon>
        <taxon>Pseudomonadota</taxon>
        <taxon>Betaproteobacteria</taxon>
        <taxon>Burkholderiales</taxon>
        <taxon>Burkholderiaceae</taxon>
        <taxon>Paraburkholderia</taxon>
    </lineage>
</organism>
<comment type="similarity">
    <text evidence="1">Belongs to the universal stress protein A family.</text>
</comment>
<dbReference type="AlphaFoldDB" id="A0A4R8LW77"/>
<keyword evidence="4" id="KW-1185">Reference proteome</keyword>
<dbReference type="Pfam" id="PF00582">
    <property type="entry name" value="Usp"/>
    <property type="match status" value="2"/>
</dbReference>
<evidence type="ECO:0000259" key="2">
    <source>
        <dbReference type="Pfam" id="PF00582"/>
    </source>
</evidence>
<dbReference type="SUPFAM" id="SSF52402">
    <property type="entry name" value="Adenine nucleotide alpha hydrolases-like"/>
    <property type="match status" value="2"/>
</dbReference>
<gene>
    <name evidence="3" type="ORF">BX592_108183</name>
</gene>
<dbReference type="InterPro" id="IPR014729">
    <property type="entry name" value="Rossmann-like_a/b/a_fold"/>
</dbReference>
<dbReference type="EMBL" id="SORE01000008">
    <property type="protein sequence ID" value="TDY50946.1"/>
    <property type="molecule type" value="Genomic_DNA"/>
</dbReference>
<accession>A0A4R8LW77</accession>
<dbReference type="CDD" id="cd00293">
    <property type="entry name" value="USP-like"/>
    <property type="match status" value="1"/>
</dbReference>
<comment type="caution">
    <text evidence="3">The sequence shown here is derived from an EMBL/GenBank/DDBJ whole genome shotgun (WGS) entry which is preliminary data.</text>
</comment>
<reference evidence="3 4" key="1">
    <citation type="submission" date="2019-03" db="EMBL/GenBank/DDBJ databases">
        <title>Genomic Encyclopedia of Type Strains, Phase III (KMG-III): the genomes of soil and plant-associated and newly described type strains.</title>
        <authorList>
            <person name="Whitman W."/>
        </authorList>
    </citation>
    <scope>NUCLEOTIDE SEQUENCE [LARGE SCALE GENOMIC DNA]</scope>
    <source>
        <strain evidence="3 4">LMG 29544</strain>
    </source>
</reference>